<evidence type="ECO:0000313" key="2">
    <source>
        <dbReference type="EMBL" id="VVC87907.1"/>
    </source>
</evidence>
<feature type="non-terminal residue" evidence="2">
    <location>
        <position position="68"/>
    </location>
</feature>
<gene>
    <name evidence="2" type="ORF">LSINAPIS_LOCUS1413</name>
</gene>
<feature type="non-terminal residue" evidence="2">
    <location>
        <position position="1"/>
    </location>
</feature>
<feature type="transmembrane region" description="Helical" evidence="1">
    <location>
        <begin position="6"/>
        <end position="23"/>
    </location>
</feature>
<keyword evidence="3" id="KW-1185">Reference proteome</keyword>
<keyword evidence="1" id="KW-0472">Membrane</keyword>
<dbReference type="EMBL" id="FZQP02000222">
    <property type="protein sequence ID" value="VVC87907.1"/>
    <property type="molecule type" value="Genomic_DNA"/>
</dbReference>
<dbReference type="AlphaFoldDB" id="A0A5E4PP81"/>
<keyword evidence="1" id="KW-0812">Transmembrane</keyword>
<name>A0A5E4PP81_9NEOP</name>
<keyword evidence="1" id="KW-1133">Transmembrane helix</keyword>
<reference evidence="2 3" key="1">
    <citation type="submission" date="2017-07" db="EMBL/GenBank/DDBJ databases">
        <authorList>
            <person name="Talla V."/>
            <person name="Backstrom N."/>
        </authorList>
    </citation>
    <scope>NUCLEOTIDE SEQUENCE [LARGE SCALE GENOMIC DNA]</scope>
</reference>
<proteinExistence type="predicted"/>
<organism evidence="2 3">
    <name type="scientific">Leptidea sinapis</name>
    <dbReference type="NCBI Taxonomy" id="189913"/>
    <lineage>
        <taxon>Eukaryota</taxon>
        <taxon>Metazoa</taxon>
        <taxon>Ecdysozoa</taxon>
        <taxon>Arthropoda</taxon>
        <taxon>Hexapoda</taxon>
        <taxon>Insecta</taxon>
        <taxon>Pterygota</taxon>
        <taxon>Neoptera</taxon>
        <taxon>Endopterygota</taxon>
        <taxon>Lepidoptera</taxon>
        <taxon>Glossata</taxon>
        <taxon>Ditrysia</taxon>
        <taxon>Papilionoidea</taxon>
        <taxon>Pieridae</taxon>
        <taxon>Dismorphiinae</taxon>
        <taxon>Leptidea</taxon>
    </lineage>
</organism>
<dbReference type="Proteomes" id="UP000324832">
    <property type="component" value="Unassembled WGS sequence"/>
</dbReference>
<accession>A0A5E4PP81</accession>
<evidence type="ECO:0000256" key="1">
    <source>
        <dbReference type="SAM" id="Phobius"/>
    </source>
</evidence>
<sequence>SVVKSITFFAVGIIIATVTLLILHTCSCDKKPNFVIFLTDDQDVALDGMKPMKNVQRFIGNEGTTFTK</sequence>
<protein>
    <recommendedName>
        <fullName evidence="4">Sulfatase N-terminal domain-containing protein</fullName>
    </recommendedName>
</protein>
<evidence type="ECO:0008006" key="4">
    <source>
        <dbReference type="Google" id="ProtNLM"/>
    </source>
</evidence>
<evidence type="ECO:0000313" key="3">
    <source>
        <dbReference type="Proteomes" id="UP000324832"/>
    </source>
</evidence>